<dbReference type="Proteomes" id="UP000031307">
    <property type="component" value="Unassembled WGS sequence"/>
</dbReference>
<sequence length="146" mass="17149">MKVVSDILSKRLYRLEDPFSRDWIADFSSFMEFIHDNPSNIQILKSINEQKDDAHIPLSQNLEDLLKEGTRCLKAIQKTIGRKHEASHSIDELLKTEIDLEKIQNPFFELESVYHKYYADFVSLFRILAQEDINTFISNYCILSCM</sequence>
<protein>
    <submittedName>
        <fullName evidence="1">Uncharacterized protein</fullName>
    </submittedName>
</protein>
<dbReference type="RefSeq" id="WP_013925178.1">
    <property type="nucleotide sequence ID" value="NZ_JSAM01000074.1"/>
</dbReference>
<dbReference type="PATRIC" id="fig|83552.4.peg.1299"/>
<proteinExistence type="predicted"/>
<organism evidence="1 2">
    <name type="scientific">Parachlamydia acanthamoebae</name>
    <dbReference type="NCBI Taxonomy" id="83552"/>
    <lineage>
        <taxon>Bacteria</taxon>
        <taxon>Pseudomonadati</taxon>
        <taxon>Chlamydiota</taxon>
        <taxon>Chlamydiia</taxon>
        <taxon>Parachlamydiales</taxon>
        <taxon>Parachlamydiaceae</taxon>
        <taxon>Parachlamydia</taxon>
    </lineage>
</organism>
<dbReference type="EMBL" id="JSAM01000074">
    <property type="protein sequence ID" value="KIA77548.1"/>
    <property type="molecule type" value="Genomic_DNA"/>
</dbReference>
<evidence type="ECO:0000313" key="2">
    <source>
        <dbReference type="Proteomes" id="UP000031307"/>
    </source>
</evidence>
<comment type="caution">
    <text evidence="1">The sequence shown here is derived from an EMBL/GenBank/DDBJ whole genome shotgun (WGS) entry which is preliminary data.</text>
</comment>
<gene>
    <name evidence="1" type="ORF">DB43_GE00290</name>
</gene>
<dbReference type="AlphaFoldDB" id="A0A0C1EBY4"/>
<name>A0A0C1EBY4_9BACT</name>
<reference evidence="1 2" key="1">
    <citation type="journal article" date="2014" name="Mol. Biol. Evol.">
        <title>Massive expansion of Ubiquitination-related gene families within the Chlamydiae.</title>
        <authorList>
            <person name="Domman D."/>
            <person name="Collingro A."/>
            <person name="Lagkouvardos I."/>
            <person name="Gehre L."/>
            <person name="Weinmaier T."/>
            <person name="Rattei T."/>
            <person name="Subtil A."/>
            <person name="Horn M."/>
        </authorList>
    </citation>
    <scope>NUCLEOTIDE SEQUENCE [LARGE SCALE GENOMIC DNA]</scope>
    <source>
        <strain evidence="1 2">OEW1</strain>
    </source>
</reference>
<dbReference type="OMA" id="RKHEASH"/>
<accession>A0A0C1EBY4</accession>
<evidence type="ECO:0000313" key="1">
    <source>
        <dbReference type="EMBL" id="KIA77548.1"/>
    </source>
</evidence>